<dbReference type="NCBIfam" id="TIGR03579">
    <property type="entry name" value="EF_0833"/>
    <property type="match status" value="1"/>
</dbReference>
<keyword evidence="1" id="KW-0812">Transmembrane</keyword>
<feature type="transmembrane region" description="Helical" evidence="1">
    <location>
        <begin position="183"/>
        <end position="211"/>
    </location>
</feature>
<proteinExistence type="predicted"/>
<feature type="transmembrane region" description="Helical" evidence="1">
    <location>
        <begin position="104"/>
        <end position="123"/>
    </location>
</feature>
<evidence type="ECO:0000256" key="1">
    <source>
        <dbReference type="SAM" id="Phobius"/>
    </source>
</evidence>
<feature type="transmembrane region" description="Helical" evidence="1">
    <location>
        <begin position="217"/>
        <end position="234"/>
    </location>
</feature>
<dbReference type="InterPro" id="IPR025456">
    <property type="entry name" value="DUF4310"/>
</dbReference>
<gene>
    <name evidence="2" type="ORF">FC38_GL000464</name>
</gene>
<name>A0ABR5PV14_9LACO</name>
<dbReference type="Proteomes" id="UP000051521">
    <property type="component" value="Unassembled WGS sequence"/>
</dbReference>
<organism evidence="2 3">
    <name type="scientific">Lactobacillus gigeriorum DSM 23908 = CRBIP 24.85</name>
    <dbReference type="NCBI Taxonomy" id="1423751"/>
    <lineage>
        <taxon>Bacteria</taxon>
        <taxon>Bacillati</taxon>
        <taxon>Bacillota</taxon>
        <taxon>Bacilli</taxon>
        <taxon>Lactobacillales</taxon>
        <taxon>Lactobacillaceae</taxon>
        <taxon>Lactobacillus</taxon>
    </lineage>
</organism>
<dbReference type="EMBL" id="AYZO01000015">
    <property type="protein sequence ID" value="KRN11940.1"/>
    <property type="molecule type" value="Genomic_DNA"/>
</dbReference>
<evidence type="ECO:0000313" key="2">
    <source>
        <dbReference type="EMBL" id="KRN11940.1"/>
    </source>
</evidence>
<keyword evidence="1" id="KW-0472">Membrane</keyword>
<sequence>MDKPEKEKEMIDKHEETPIYEQNLEHTKNFWYADWSFPVIVGLMSAGVFAGTSMYFNYGTGAFNEVAFVAMLKAGMTGGSYGAAAAFGASFLFARVLEGSLDGILDLGGSILTGVGLGIPAILLSMGVKAPIQNFFLAILTGMLIGLIIGGIIYSIRHVTLKQSQSTFGADIMMGAGNDTGRFLGPLIILSAAQASIPIGIGAIIGSAIFYLWKKPIAGGAIIGAMVMGLFFPIKL</sequence>
<dbReference type="Pfam" id="PF14187">
    <property type="entry name" value="DUF4310"/>
    <property type="match status" value="1"/>
</dbReference>
<reference evidence="2 3" key="1">
    <citation type="journal article" date="2015" name="Genome Announc.">
        <title>Expanding the biotechnology potential of lactobacilli through comparative genomics of 213 strains and associated genera.</title>
        <authorList>
            <person name="Sun Z."/>
            <person name="Harris H.M."/>
            <person name="McCann A."/>
            <person name="Guo C."/>
            <person name="Argimon S."/>
            <person name="Zhang W."/>
            <person name="Yang X."/>
            <person name="Jeffery I.B."/>
            <person name="Cooney J.C."/>
            <person name="Kagawa T.F."/>
            <person name="Liu W."/>
            <person name="Song Y."/>
            <person name="Salvetti E."/>
            <person name="Wrobel A."/>
            <person name="Rasinkangas P."/>
            <person name="Parkhill J."/>
            <person name="Rea M.C."/>
            <person name="O'Sullivan O."/>
            <person name="Ritari J."/>
            <person name="Douillard F.P."/>
            <person name="Paul Ross R."/>
            <person name="Yang R."/>
            <person name="Briner A.E."/>
            <person name="Felis G.E."/>
            <person name="de Vos W.M."/>
            <person name="Barrangou R."/>
            <person name="Klaenhammer T.R."/>
            <person name="Caufield P.W."/>
            <person name="Cui Y."/>
            <person name="Zhang H."/>
            <person name="O'Toole P.W."/>
        </authorList>
    </citation>
    <scope>NUCLEOTIDE SEQUENCE [LARGE SCALE GENOMIC DNA]</scope>
    <source>
        <strain evidence="2 3">DSM 23908</strain>
    </source>
</reference>
<feature type="transmembrane region" description="Helical" evidence="1">
    <location>
        <begin position="35"/>
        <end position="58"/>
    </location>
</feature>
<protein>
    <recommendedName>
        <fullName evidence="4">Inner membrane protein</fullName>
    </recommendedName>
</protein>
<accession>A0ABR5PV14</accession>
<keyword evidence="1" id="KW-1133">Transmembrane helix</keyword>
<keyword evidence="3" id="KW-1185">Reference proteome</keyword>
<comment type="caution">
    <text evidence="2">The sequence shown here is derived from an EMBL/GenBank/DDBJ whole genome shotgun (WGS) entry which is preliminary data.</text>
</comment>
<feature type="transmembrane region" description="Helical" evidence="1">
    <location>
        <begin position="135"/>
        <end position="156"/>
    </location>
</feature>
<evidence type="ECO:0008006" key="4">
    <source>
        <dbReference type="Google" id="ProtNLM"/>
    </source>
</evidence>
<evidence type="ECO:0000313" key="3">
    <source>
        <dbReference type="Proteomes" id="UP000051521"/>
    </source>
</evidence>